<dbReference type="GeneID" id="20083042"/>
<organism evidence="2">
    <name type="scientific">Aphanomyces invadans</name>
    <dbReference type="NCBI Taxonomy" id="157072"/>
    <lineage>
        <taxon>Eukaryota</taxon>
        <taxon>Sar</taxon>
        <taxon>Stramenopiles</taxon>
        <taxon>Oomycota</taxon>
        <taxon>Saprolegniomycetes</taxon>
        <taxon>Saprolegniales</taxon>
        <taxon>Verrucalvaceae</taxon>
        <taxon>Aphanomyces</taxon>
    </lineage>
</organism>
<dbReference type="VEuPathDB" id="FungiDB:H310_05992"/>
<feature type="compositionally biased region" description="Low complexity" evidence="1">
    <location>
        <begin position="195"/>
        <end position="215"/>
    </location>
</feature>
<name>A0A024U9E4_9STRA</name>
<feature type="region of interest" description="Disordered" evidence="1">
    <location>
        <begin position="798"/>
        <end position="821"/>
    </location>
</feature>
<dbReference type="STRING" id="157072.A0A024U9E4"/>
<evidence type="ECO:0000256" key="1">
    <source>
        <dbReference type="SAM" id="MobiDB-lite"/>
    </source>
</evidence>
<feature type="compositionally biased region" description="Low complexity" evidence="1">
    <location>
        <begin position="244"/>
        <end position="265"/>
    </location>
</feature>
<feature type="compositionally biased region" description="Polar residues" evidence="1">
    <location>
        <begin position="150"/>
        <end position="161"/>
    </location>
</feature>
<dbReference type="AlphaFoldDB" id="A0A024U9E4"/>
<proteinExistence type="predicted"/>
<gene>
    <name evidence="2" type="ORF">H310_05992</name>
</gene>
<sequence length="821" mass="88026">MDETWADAAWKGLESQGWEEMKLSATNFFYISPAIDSVDAFQKNATAFGSKGEAVIFALQNTTAFEHILPHLWEHMRCTLGWQLFVRRGQVPWYVMPNIDTFELCPKVNLFESMIDAVEAYLAPVTTNIKRKQAMSPPLENSSKRHKTSPSDATVVSSPSAASGILPVYGQAPSSPSREASSLEAKTKLVTEDVATPTCTSSRTSRSETPASTPTKRLSPRAKTAKEPSPSAADVKKSPTTKATPRTPKSSTGSTPPGATTSRSSMASTKSTLMEKSPQSLKVPKSTRPKTPIKAKSASKPSEFKEDSPVDSVITSTSALYLKNLSTKLGSVVSRKYAGPDSAAAVSTKTVNGTATPKKTEGAEATPSRRGLKNVSVSTPSSRAIIDSSQKTPHTPRKRNSKLSLFQDNALVESSPVVSTTPPPVHVVDVTTPSPTQPTSSFTVATNSSDTEPLGSVQVSKAATTKSSLVPSSSKPTKSPTISGSALQSSPSVAIQPRRTPPVVATTVCSNLTLSSTPKTKNQTQLDSINDKLVNTSPMTTSSLFSVLDLLGTPPHTIPSPAASSAISCERKKAAEVTVTTPNWALESPGKASKRPWNVVVGTSTNPSSPKKRRNAALISTILSCDQSPLAGKSDESMASFLEETVCDEPSPVQPAPCSKSMPSSQNVYTAVGVDDILNKAMSQLDSKGTQPVPELSTSYVTPHVVDKTQPRMQSPIKAGREVSFRTKVIQQFSHGGWRSVAPKLSDKGSYTYTHDKLNDSVRFTRDELLSYANDHDIFRNPALMDPHMVMRVIKHGGQHQRKAPKSFKHRPSSEWSPIIV</sequence>
<feature type="compositionally biased region" description="Polar residues" evidence="1">
    <location>
        <begin position="345"/>
        <end position="357"/>
    </location>
</feature>
<feature type="region of interest" description="Disordered" evidence="1">
    <location>
        <begin position="133"/>
        <end position="313"/>
    </location>
</feature>
<protein>
    <submittedName>
        <fullName evidence="2">Uncharacterized protein</fullName>
    </submittedName>
</protein>
<feature type="compositionally biased region" description="Basic residues" evidence="1">
    <location>
        <begin position="798"/>
        <end position="811"/>
    </location>
</feature>
<dbReference type="RefSeq" id="XP_008869097.1">
    <property type="nucleotide sequence ID" value="XM_008870875.1"/>
</dbReference>
<feature type="compositionally biased region" description="Low complexity" evidence="1">
    <location>
        <begin position="464"/>
        <end position="485"/>
    </location>
</feature>
<feature type="region of interest" description="Disordered" evidence="1">
    <location>
        <begin position="339"/>
        <end position="497"/>
    </location>
</feature>
<feature type="compositionally biased region" description="Polar residues" evidence="1">
    <location>
        <begin position="266"/>
        <end position="280"/>
    </location>
</feature>
<reference evidence="2" key="1">
    <citation type="submission" date="2013-12" db="EMBL/GenBank/DDBJ databases">
        <title>The Genome Sequence of Aphanomyces invadans NJM9701.</title>
        <authorList>
            <consortium name="The Broad Institute Genomics Platform"/>
            <person name="Russ C."/>
            <person name="Tyler B."/>
            <person name="van West P."/>
            <person name="Dieguez-Uribeondo J."/>
            <person name="Young S.K."/>
            <person name="Zeng Q."/>
            <person name="Gargeya S."/>
            <person name="Fitzgerald M."/>
            <person name="Abouelleil A."/>
            <person name="Alvarado L."/>
            <person name="Chapman S.B."/>
            <person name="Gainer-Dewar J."/>
            <person name="Goldberg J."/>
            <person name="Griggs A."/>
            <person name="Gujja S."/>
            <person name="Hansen M."/>
            <person name="Howarth C."/>
            <person name="Imamovic A."/>
            <person name="Ireland A."/>
            <person name="Larimer J."/>
            <person name="McCowan C."/>
            <person name="Murphy C."/>
            <person name="Pearson M."/>
            <person name="Poon T.W."/>
            <person name="Priest M."/>
            <person name="Roberts A."/>
            <person name="Saif S."/>
            <person name="Shea T."/>
            <person name="Sykes S."/>
            <person name="Wortman J."/>
            <person name="Nusbaum C."/>
            <person name="Birren B."/>
        </authorList>
    </citation>
    <scope>NUCLEOTIDE SEQUENCE [LARGE SCALE GENOMIC DNA]</scope>
    <source>
        <strain evidence="2">NJM9701</strain>
    </source>
</reference>
<evidence type="ECO:0000313" key="2">
    <source>
        <dbReference type="EMBL" id="ETW02492.1"/>
    </source>
</evidence>
<dbReference type="EMBL" id="KI913961">
    <property type="protein sequence ID" value="ETW02492.1"/>
    <property type="molecule type" value="Genomic_DNA"/>
</dbReference>
<feature type="compositionally biased region" description="Polar residues" evidence="1">
    <location>
        <begin position="445"/>
        <end position="463"/>
    </location>
</feature>
<dbReference type="OrthoDB" id="73649at2759"/>
<accession>A0A024U9E4</accession>
<feature type="compositionally biased region" description="Polar residues" evidence="1">
    <location>
        <begin position="375"/>
        <end position="393"/>
    </location>
</feature>
<feature type="compositionally biased region" description="Low complexity" evidence="1">
    <location>
        <begin position="414"/>
        <end position="444"/>
    </location>
</feature>